<keyword evidence="2" id="KW-1185">Reference proteome</keyword>
<organism evidence="1 2">
    <name type="scientific">Ixodes persulcatus</name>
    <name type="common">Taiga tick</name>
    <dbReference type="NCBI Taxonomy" id="34615"/>
    <lineage>
        <taxon>Eukaryota</taxon>
        <taxon>Metazoa</taxon>
        <taxon>Ecdysozoa</taxon>
        <taxon>Arthropoda</taxon>
        <taxon>Chelicerata</taxon>
        <taxon>Arachnida</taxon>
        <taxon>Acari</taxon>
        <taxon>Parasitiformes</taxon>
        <taxon>Ixodida</taxon>
        <taxon>Ixodoidea</taxon>
        <taxon>Ixodidae</taxon>
        <taxon>Ixodinae</taxon>
        <taxon>Ixodes</taxon>
    </lineage>
</organism>
<proteinExistence type="predicted"/>
<evidence type="ECO:0000313" key="2">
    <source>
        <dbReference type="Proteomes" id="UP000805193"/>
    </source>
</evidence>
<sequence length="528" mass="61615">MSQESQLNSTTKDLSEEDILPADLREYAEQYLNETPKRRTEALQELRELLAGHADYLRSRTDTLFLLRFLRVRKFDAPKAFQMIQNYYRARFLNPELYDGLHPLARKNLFDLQTHDECCPLRLKSAHVVNQPMFFTSVFALVKPFLKEKLVRRMRVHGKDLDSLHQFLPPDILPEEFGGLRGPFDNSAFCAELYRADALFKEYNTYGYRPDTPDEYVRREDGCGDTTLDYIAGTVVMSEEEPASTEATGAENPPFDLRTVAYEELGETPQLKRDTVMELRKLINAEPDLKCPSDDAFLVKFLRARKYRVEEAFCTIRKYFRVRQVHRNIFDDLRPSQVMFNAVFHQNKLVTILDERDHLGRLVAILKLGAWKPHMCPLDELFRAGVLVGEYILLSETTQVAGVVAIVDLEGLNFELFRHYTPSVVKKLIELAQECYPIRIKGVYITNNPPIFELIYSVAKLFLKPKLVDRTHFIGRDYKKLHTLIPRERLPEEYDGTRGKVDYHSFEKSLRKIEDFYLQIARYGYRPK</sequence>
<gene>
    <name evidence="1" type="ORF">HPB47_004517</name>
</gene>
<evidence type="ECO:0000313" key="1">
    <source>
        <dbReference type="EMBL" id="KAG0418865.1"/>
    </source>
</evidence>
<reference evidence="1 2" key="1">
    <citation type="journal article" date="2020" name="Cell">
        <title>Large-Scale Comparative Analyses of Tick Genomes Elucidate Their Genetic Diversity and Vector Capacities.</title>
        <authorList>
            <consortium name="Tick Genome and Microbiome Consortium (TIGMIC)"/>
            <person name="Jia N."/>
            <person name="Wang J."/>
            <person name="Shi W."/>
            <person name="Du L."/>
            <person name="Sun Y."/>
            <person name="Zhan W."/>
            <person name="Jiang J.F."/>
            <person name="Wang Q."/>
            <person name="Zhang B."/>
            <person name="Ji P."/>
            <person name="Bell-Sakyi L."/>
            <person name="Cui X.M."/>
            <person name="Yuan T.T."/>
            <person name="Jiang B.G."/>
            <person name="Yang W.F."/>
            <person name="Lam T.T."/>
            <person name="Chang Q.C."/>
            <person name="Ding S.J."/>
            <person name="Wang X.J."/>
            <person name="Zhu J.G."/>
            <person name="Ruan X.D."/>
            <person name="Zhao L."/>
            <person name="Wei J.T."/>
            <person name="Ye R.Z."/>
            <person name="Que T.C."/>
            <person name="Du C.H."/>
            <person name="Zhou Y.H."/>
            <person name="Cheng J.X."/>
            <person name="Dai P.F."/>
            <person name="Guo W.B."/>
            <person name="Han X.H."/>
            <person name="Huang E.J."/>
            <person name="Li L.F."/>
            <person name="Wei W."/>
            <person name="Gao Y.C."/>
            <person name="Liu J.Z."/>
            <person name="Shao H.Z."/>
            <person name="Wang X."/>
            <person name="Wang C.C."/>
            <person name="Yang T.C."/>
            <person name="Huo Q.B."/>
            <person name="Li W."/>
            <person name="Chen H.Y."/>
            <person name="Chen S.E."/>
            <person name="Zhou L.G."/>
            <person name="Ni X.B."/>
            <person name="Tian J.H."/>
            <person name="Sheng Y."/>
            <person name="Liu T."/>
            <person name="Pan Y.S."/>
            <person name="Xia L.Y."/>
            <person name="Li J."/>
            <person name="Zhao F."/>
            <person name="Cao W.C."/>
        </authorList>
    </citation>
    <scope>NUCLEOTIDE SEQUENCE [LARGE SCALE GENOMIC DNA]</scope>
    <source>
        <strain evidence="1">Iper-2018</strain>
    </source>
</reference>
<dbReference type="Proteomes" id="UP000805193">
    <property type="component" value="Unassembled WGS sequence"/>
</dbReference>
<dbReference type="EMBL" id="JABSTQ010010691">
    <property type="protein sequence ID" value="KAG0418865.1"/>
    <property type="molecule type" value="Genomic_DNA"/>
</dbReference>
<accession>A0AC60PFI2</accession>
<comment type="caution">
    <text evidence="1">The sequence shown here is derived from an EMBL/GenBank/DDBJ whole genome shotgun (WGS) entry which is preliminary data.</text>
</comment>
<protein>
    <submittedName>
        <fullName evidence="1">Uncharacterized protein</fullName>
    </submittedName>
</protein>
<name>A0AC60PFI2_IXOPE</name>